<protein>
    <submittedName>
        <fullName evidence="1">Uncharacterized protein</fullName>
    </submittedName>
</protein>
<evidence type="ECO:0000313" key="2">
    <source>
        <dbReference type="Proteomes" id="UP001054837"/>
    </source>
</evidence>
<dbReference type="Proteomes" id="UP001054837">
    <property type="component" value="Unassembled WGS sequence"/>
</dbReference>
<dbReference type="EMBL" id="BPLQ01003182">
    <property type="protein sequence ID" value="GIX98541.1"/>
    <property type="molecule type" value="Genomic_DNA"/>
</dbReference>
<comment type="caution">
    <text evidence="1">The sequence shown here is derived from an EMBL/GenBank/DDBJ whole genome shotgun (WGS) entry which is preliminary data.</text>
</comment>
<dbReference type="PROSITE" id="PS50890">
    <property type="entry name" value="PUA"/>
    <property type="match status" value="1"/>
</dbReference>
<organism evidence="1 2">
    <name type="scientific">Caerostris darwini</name>
    <dbReference type="NCBI Taxonomy" id="1538125"/>
    <lineage>
        <taxon>Eukaryota</taxon>
        <taxon>Metazoa</taxon>
        <taxon>Ecdysozoa</taxon>
        <taxon>Arthropoda</taxon>
        <taxon>Chelicerata</taxon>
        <taxon>Arachnida</taxon>
        <taxon>Araneae</taxon>
        <taxon>Araneomorphae</taxon>
        <taxon>Entelegynae</taxon>
        <taxon>Araneoidea</taxon>
        <taxon>Araneidae</taxon>
        <taxon>Caerostris</taxon>
    </lineage>
</organism>
<evidence type="ECO:0000313" key="1">
    <source>
        <dbReference type="EMBL" id="GIX98541.1"/>
    </source>
</evidence>
<reference evidence="1 2" key="1">
    <citation type="submission" date="2021-06" db="EMBL/GenBank/DDBJ databases">
        <title>Caerostris darwini draft genome.</title>
        <authorList>
            <person name="Kono N."/>
            <person name="Arakawa K."/>
        </authorList>
    </citation>
    <scope>NUCLEOTIDE SEQUENCE [LARGE SCALE GENOMIC DNA]</scope>
</reference>
<sequence length="107" mass="12261">MIVKKEGLESMNAQPLCLMWENAVGQSNYRSKALFRIYLEFKAEEIKEVYYDKNKVLMSLPESSNPKTNSEHFCALQIVAGVNLEPNQFLLAILMVSFTTENKLRLA</sequence>
<gene>
    <name evidence="1" type="ORF">CDAR_502011</name>
</gene>
<dbReference type="AlphaFoldDB" id="A0AAV4PQV6"/>
<accession>A0AAV4PQV6</accession>
<keyword evidence="2" id="KW-1185">Reference proteome</keyword>
<name>A0AAV4PQV6_9ARAC</name>
<proteinExistence type="predicted"/>